<dbReference type="CDD" id="cd05326">
    <property type="entry name" value="secoisolariciresinol-DH_like_SDR_c"/>
    <property type="match status" value="1"/>
</dbReference>
<accession>A0ABC8UN90</accession>
<dbReference type="Gene3D" id="3.40.50.720">
    <property type="entry name" value="NAD(P)-binding Rossmann-like Domain"/>
    <property type="match status" value="1"/>
</dbReference>
<dbReference type="InterPro" id="IPR045309">
    <property type="entry name" value="ABA2-like"/>
</dbReference>
<dbReference type="EMBL" id="CAUOFW020008356">
    <property type="protein sequence ID" value="CAK9182442.1"/>
    <property type="molecule type" value="Genomic_DNA"/>
</dbReference>
<dbReference type="PRINTS" id="PR00081">
    <property type="entry name" value="GDHRDH"/>
</dbReference>
<dbReference type="SUPFAM" id="SSF51735">
    <property type="entry name" value="NAD(P)-binding Rossmann-fold domains"/>
    <property type="match status" value="1"/>
</dbReference>
<reference evidence="4 5" key="1">
    <citation type="submission" date="2024-02" db="EMBL/GenBank/DDBJ databases">
        <authorList>
            <person name="Vignale AGUSTIN F."/>
            <person name="Sosa J E."/>
            <person name="Modenutti C."/>
        </authorList>
    </citation>
    <scope>NUCLEOTIDE SEQUENCE [LARGE SCALE GENOMIC DNA]</scope>
</reference>
<dbReference type="PANTHER" id="PTHR43180:SF45">
    <property type="entry name" value="SECOISOLARICIRESINOL DEHYDROGENASE-LIKE ISOFORM X1"/>
    <property type="match status" value="1"/>
</dbReference>
<dbReference type="AlphaFoldDB" id="A0ABC8UN90"/>
<comment type="similarity">
    <text evidence="1">Belongs to the short-chain dehydrogenases/reductases (SDR) family.</text>
</comment>
<dbReference type="InterPro" id="IPR002347">
    <property type="entry name" value="SDR_fam"/>
</dbReference>
<gene>
    <name evidence="3" type="ORF">ILEXP_LOCUS50825</name>
    <name evidence="4" type="ORF">ILEXP_LOCUS52616</name>
</gene>
<dbReference type="PANTHER" id="PTHR43180">
    <property type="entry name" value="3-OXOACYL-(ACYL-CARRIER-PROTEIN) REDUCTASE (AFU_ORTHOLOGUE AFUA_6G11210)"/>
    <property type="match status" value="1"/>
</dbReference>
<keyword evidence="5" id="KW-1185">Reference proteome</keyword>
<evidence type="ECO:0000313" key="4">
    <source>
        <dbReference type="EMBL" id="CAK9182442.1"/>
    </source>
</evidence>
<name>A0ABC8UN90_9AQUA</name>
<dbReference type="InterPro" id="IPR036291">
    <property type="entry name" value="NAD(P)-bd_dom_sf"/>
</dbReference>
<dbReference type="Pfam" id="PF13561">
    <property type="entry name" value="adh_short_C2"/>
    <property type="match status" value="1"/>
</dbReference>
<dbReference type="FunFam" id="3.40.50.720:FF:000084">
    <property type="entry name" value="Short-chain dehydrogenase reductase"/>
    <property type="match status" value="1"/>
</dbReference>
<dbReference type="EMBL" id="CAUOFW020007835">
    <property type="protein sequence ID" value="CAK9180799.1"/>
    <property type="molecule type" value="Genomic_DNA"/>
</dbReference>
<dbReference type="GO" id="GO:0016616">
    <property type="term" value="F:oxidoreductase activity, acting on the CH-OH group of donors, NAD or NADP as acceptor"/>
    <property type="evidence" value="ECO:0007669"/>
    <property type="project" value="UniProtKB-ARBA"/>
</dbReference>
<evidence type="ECO:0000313" key="3">
    <source>
        <dbReference type="EMBL" id="CAK9180799.1"/>
    </source>
</evidence>
<protein>
    <recommendedName>
        <fullName evidence="6">Secoisolariciresinol dehydrogenase</fullName>
    </recommendedName>
</protein>
<dbReference type="NCBIfam" id="NF005559">
    <property type="entry name" value="PRK07231.1"/>
    <property type="match status" value="1"/>
</dbReference>
<dbReference type="PRINTS" id="PR00080">
    <property type="entry name" value="SDRFAMILY"/>
</dbReference>
<evidence type="ECO:0000256" key="2">
    <source>
        <dbReference type="ARBA" id="ARBA00023002"/>
    </source>
</evidence>
<evidence type="ECO:0008006" key="6">
    <source>
        <dbReference type="Google" id="ProtNLM"/>
    </source>
</evidence>
<sequence length="277" mass="29073">MNGSCSSAPSAQRLAGKVAIVTGGASGFGESTVRLFHKHGAKVVIADVQDDLGLSIFKDLGSHENVTYVHCDVTSDSDVKNAVDAAISKYGKLDIMFNNAGISGNLDFTIVTADNENFKRVFEVNVYGAFLGAKHAARVMIPAKKGVILFTSSLAAVVSGESPHSYTASKYAVVGLTKNLCAELGQYGIRVNCISPCAVPTPLLTNAMGIEKSKLEELLCAAANLKGTVQTAEDVAEAALYLGSDESKYVSGMNLVVDGGYSTTNQSFRAMLKNLTS</sequence>
<proteinExistence type="inferred from homology"/>
<keyword evidence="2" id="KW-0560">Oxidoreductase</keyword>
<organism evidence="4 5">
    <name type="scientific">Ilex paraguariensis</name>
    <name type="common">yerba mate</name>
    <dbReference type="NCBI Taxonomy" id="185542"/>
    <lineage>
        <taxon>Eukaryota</taxon>
        <taxon>Viridiplantae</taxon>
        <taxon>Streptophyta</taxon>
        <taxon>Embryophyta</taxon>
        <taxon>Tracheophyta</taxon>
        <taxon>Spermatophyta</taxon>
        <taxon>Magnoliopsida</taxon>
        <taxon>eudicotyledons</taxon>
        <taxon>Gunneridae</taxon>
        <taxon>Pentapetalae</taxon>
        <taxon>asterids</taxon>
        <taxon>campanulids</taxon>
        <taxon>Aquifoliales</taxon>
        <taxon>Aquifoliaceae</taxon>
        <taxon>Ilex</taxon>
    </lineage>
</organism>
<evidence type="ECO:0000256" key="1">
    <source>
        <dbReference type="ARBA" id="ARBA00006484"/>
    </source>
</evidence>
<dbReference type="Proteomes" id="UP001642360">
    <property type="component" value="Unassembled WGS sequence"/>
</dbReference>
<comment type="caution">
    <text evidence="4">The sequence shown here is derived from an EMBL/GenBank/DDBJ whole genome shotgun (WGS) entry which is preliminary data.</text>
</comment>
<evidence type="ECO:0000313" key="5">
    <source>
        <dbReference type="Proteomes" id="UP001642360"/>
    </source>
</evidence>